<dbReference type="InterPro" id="IPR036822">
    <property type="entry name" value="CutC-like_dom_sf"/>
</dbReference>
<dbReference type="CDD" id="cd00945">
    <property type="entry name" value="Aldolase_Class_I"/>
    <property type="match status" value="1"/>
</dbReference>
<dbReference type="STRING" id="307121.GA0070620_2971"/>
<dbReference type="HAMAP" id="MF_00795">
    <property type="entry name" value="CutC"/>
    <property type="match status" value="1"/>
</dbReference>
<protein>
    <recommendedName>
        <fullName evidence="2">PF03932 family protein CutC</fullName>
    </recommendedName>
</protein>
<dbReference type="FunFam" id="3.20.20.380:FF:000001">
    <property type="entry name" value="Copper homeostasis protein CutC"/>
    <property type="match status" value="1"/>
</dbReference>
<reference evidence="4" key="1">
    <citation type="submission" date="2016-06" db="EMBL/GenBank/DDBJ databases">
        <authorList>
            <person name="Varghese N."/>
        </authorList>
    </citation>
    <scope>NUCLEOTIDE SEQUENCE [LARGE SCALE GENOMIC DNA]</scope>
    <source>
        <strain evidence="4">DSM 45344</strain>
    </source>
</reference>
<dbReference type="PATRIC" id="fig|307121.4.peg.3039"/>
<keyword evidence="2" id="KW-0963">Cytoplasm</keyword>
<comment type="similarity">
    <text evidence="1 2">Belongs to the CutC family.</text>
</comment>
<dbReference type="InterPro" id="IPR005627">
    <property type="entry name" value="CutC-like"/>
</dbReference>
<evidence type="ECO:0000256" key="1">
    <source>
        <dbReference type="ARBA" id="ARBA00007768"/>
    </source>
</evidence>
<dbReference type="OrthoDB" id="9815677at2"/>
<dbReference type="SUPFAM" id="SSF110395">
    <property type="entry name" value="CutC-like"/>
    <property type="match status" value="1"/>
</dbReference>
<accession>A0A1C3N4E9</accession>
<dbReference type="AlphaFoldDB" id="A0A1C3N4E9"/>
<dbReference type="PANTHER" id="PTHR12598:SF0">
    <property type="entry name" value="COPPER HOMEOSTASIS PROTEIN CUTC HOMOLOG"/>
    <property type="match status" value="1"/>
</dbReference>
<comment type="caution">
    <text evidence="2">Once thought to be involved in copper homeostasis, experiments in E.coli have shown this is not the case.</text>
</comment>
<comment type="subcellular location">
    <subcellularLocation>
        <location evidence="2">Cytoplasm</location>
    </subcellularLocation>
</comment>
<evidence type="ECO:0000256" key="2">
    <source>
        <dbReference type="HAMAP-Rule" id="MF_00795"/>
    </source>
</evidence>
<evidence type="ECO:0000313" key="4">
    <source>
        <dbReference type="Proteomes" id="UP000199393"/>
    </source>
</evidence>
<evidence type="ECO:0000313" key="3">
    <source>
        <dbReference type="EMBL" id="SBV27454.1"/>
    </source>
</evidence>
<proteinExistence type="inferred from homology"/>
<dbReference type="PANTHER" id="PTHR12598">
    <property type="entry name" value="COPPER HOMEOSTASIS PROTEIN CUTC"/>
    <property type="match status" value="1"/>
</dbReference>
<dbReference type="RefSeq" id="WP_091591223.1">
    <property type="nucleotide sequence ID" value="NZ_JBHRWG010000005.1"/>
</dbReference>
<dbReference type="Gene3D" id="3.20.20.380">
    <property type="entry name" value="Copper homeostasis (CutC) domain"/>
    <property type="match status" value="1"/>
</dbReference>
<organism evidence="3 4">
    <name type="scientific">Micromonospora krabiensis</name>
    <dbReference type="NCBI Taxonomy" id="307121"/>
    <lineage>
        <taxon>Bacteria</taxon>
        <taxon>Bacillati</taxon>
        <taxon>Actinomycetota</taxon>
        <taxon>Actinomycetes</taxon>
        <taxon>Micromonosporales</taxon>
        <taxon>Micromonosporaceae</taxon>
        <taxon>Micromonospora</taxon>
    </lineage>
</organism>
<keyword evidence="4" id="KW-1185">Reference proteome</keyword>
<dbReference type="Pfam" id="PF03932">
    <property type="entry name" value="CutC"/>
    <property type="match status" value="1"/>
</dbReference>
<sequence>MTTFEICIDSVEGALAAEAAGAERVELCSALFEGGLTPSIGTIETALRSVDRIRVHVIVRPRAGDFIYSPSEVEAMVRDVRAAVAAGAHGIVIGALTAEGDVDVPTTRALIEAAGGVSITFHRAFDMVRDPYAALEQLIELGVDRVLTSGQEVSVLEGAPLIAELVRRAGDRIIVMPGGGITPRNIARIIEATGASEYHFAALVTSDGPAVHRNPAPRMGGTLHRPEYERSDTSEKLIGQVLAASRA</sequence>
<dbReference type="Proteomes" id="UP000199393">
    <property type="component" value="Chromosome I"/>
</dbReference>
<name>A0A1C3N4E9_9ACTN</name>
<dbReference type="GO" id="GO:0005507">
    <property type="term" value="F:copper ion binding"/>
    <property type="evidence" value="ECO:0007669"/>
    <property type="project" value="TreeGrafter"/>
</dbReference>
<gene>
    <name evidence="2" type="primary">cutC</name>
    <name evidence="3" type="ORF">GA0070620_2971</name>
</gene>
<dbReference type="GO" id="GO:0005737">
    <property type="term" value="C:cytoplasm"/>
    <property type="evidence" value="ECO:0007669"/>
    <property type="project" value="UniProtKB-SubCell"/>
</dbReference>
<dbReference type="EMBL" id="LT598496">
    <property type="protein sequence ID" value="SBV27454.1"/>
    <property type="molecule type" value="Genomic_DNA"/>
</dbReference>